<dbReference type="InterPro" id="IPR036390">
    <property type="entry name" value="WH_DNA-bd_sf"/>
</dbReference>
<accession>A0A2R4MBE6</accession>
<dbReference type="EMBL" id="CP021330">
    <property type="protein sequence ID" value="AVX03196.1"/>
    <property type="molecule type" value="Genomic_DNA"/>
</dbReference>
<dbReference type="KEGG" id="mmyr:MXMO3_00663"/>
<evidence type="ECO:0000259" key="1">
    <source>
        <dbReference type="PROSITE" id="PS50995"/>
    </source>
</evidence>
<dbReference type="PROSITE" id="PS50995">
    <property type="entry name" value="HTH_MARR_2"/>
    <property type="match status" value="1"/>
</dbReference>
<protein>
    <recommendedName>
        <fullName evidence="1">HTH marR-type domain-containing protein</fullName>
    </recommendedName>
</protein>
<proteinExistence type="predicted"/>
<name>A0A2R4MBE6_9HYPH</name>
<evidence type="ECO:0000313" key="2">
    <source>
        <dbReference type="EMBL" id="AVX03196.1"/>
    </source>
</evidence>
<dbReference type="STRING" id="1122213.GCA_000423365_02135"/>
<evidence type="ECO:0000313" key="3">
    <source>
        <dbReference type="Proteomes" id="UP000258927"/>
    </source>
</evidence>
<dbReference type="PANTHER" id="PTHR33164">
    <property type="entry name" value="TRANSCRIPTIONAL REGULATOR, MARR FAMILY"/>
    <property type="match status" value="1"/>
</dbReference>
<dbReference type="GO" id="GO:0003700">
    <property type="term" value="F:DNA-binding transcription factor activity"/>
    <property type="evidence" value="ECO:0007669"/>
    <property type="project" value="InterPro"/>
</dbReference>
<dbReference type="GO" id="GO:0006950">
    <property type="term" value="P:response to stress"/>
    <property type="evidence" value="ECO:0007669"/>
    <property type="project" value="TreeGrafter"/>
</dbReference>
<dbReference type="InterPro" id="IPR000835">
    <property type="entry name" value="HTH_MarR-typ"/>
</dbReference>
<keyword evidence="3" id="KW-1185">Reference proteome</keyword>
<gene>
    <name evidence="2" type="ORF">MXMO3_00663</name>
</gene>
<organism evidence="2 3">
    <name type="scientific">Maritalea myrionectae</name>
    <dbReference type="NCBI Taxonomy" id="454601"/>
    <lineage>
        <taxon>Bacteria</taxon>
        <taxon>Pseudomonadati</taxon>
        <taxon>Pseudomonadota</taxon>
        <taxon>Alphaproteobacteria</taxon>
        <taxon>Hyphomicrobiales</taxon>
        <taxon>Devosiaceae</taxon>
        <taxon>Maritalea</taxon>
    </lineage>
</organism>
<dbReference type="InterPro" id="IPR039422">
    <property type="entry name" value="MarR/SlyA-like"/>
</dbReference>
<sequence>MDQNNINEAVLPLENFIAYRLNQAAEKVSQRFAVEYKKRHGMTRPEWRTLATIGQFGNITAKQICQHSSMHKTKVSRAIFTLEQRRWLKRTVDQNDRRVEHLELTLQGQKAYLELSDVARNFQDQIYSALGPSNAAALETSLEAIETLIDPQ</sequence>
<dbReference type="Proteomes" id="UP000258927">
    <property type="component" value="Chromosome"/>
</dbReference>
<dbReference type="SMART" id="SM00347">
    <property type="entry name" value="HTH_MARR"/>
    <property type="match status" value="1"/>
</dbReference>
<dbReference type="PANTHER" id="PTHR33164:SF57">
    <property type="entry name" value="MARR-FAMILY TRANSCRIPTIONAL REGULATOR"/>
    <property type="match status" value="1"/>
</dbReference>
<dbReference type="InterPro" id="IPR036388">
    <property type="entry name" value="WH-like_DNA-bd_sf"/>
</dbReference>
<reference evidence="2 3" key="1">
    <citation type="submission" date="2017-05" db="EMBL/GenBank/DDBJ databases">
        <title>Genome Analysis of Maritalea myrionectae HL2708#5.</title>
        <authorList>
            <consortium name="Cotde Inc.-PKNU"/>
            <person name="Jang D."/>
            <person name="Oh H.-M."/>
        </authorList>
    </citation>
    <scope>NUCLEOTIDE SEQUENCE [LARGE SCALE GENOMIC DNA]</scope>
    <source>
        <strain evidence="2 3">HL2708#5</strain>
    </source>
</reference>
<feature type="domain" description="HTH marR-type" evidence="1">
    <location>
        <begin position="14"/>
        <end position="147"/>
    </location>
</feature>
<dbReference type="Pfam" id="PF12802">
    <property type="entry name" value="MarR_2"/>
    <property type="match status" value="1"/>
</dbReference>
<dbReference type="SUPFAM" id="SSF46785">
    <property type="entry name" value="Winged helix' DNA-binding domain"/>
    <property type="match status" value="1"/>
</dbReference>
<dbReference type="AlphaFoldDB" id="A0A2R4MBE6"/>
<dbReference type="Gene3D" id="1.10.10.10">
    <property type="entry name" value="Winged helix-like DNA-binding domain superfamily/Winged helix DNA-binding domain"/>
    <property type="match status" value="1"/>
</dbReference>